<keyword evidence="4 10" id="KW-0547">Nucleotide-binding</keyword>
<sequence length="1080" mass="123930">MNKTMETPSFKEDHISQIPALQLLINMGYNYLNQEEAIKARGDKTSSILLEDILRKQLHKINIARVSSNKVVPFTDNNIENAIIALRDIPMVDGYMSTSEKIYELLTLGVSLDQSIEGDRKSFDLQYIDWEYPEKNIFHVTEEFSVLRSGLKEHYRPDIVLFVNGIPLCVIECKRPDMKEPLTQAISQNLRNQKEDGIRPLYAMAQLIMAVTVNEGSYATTGTPEKFWAQWQEDFKKPNGGIDKEKEARFRESIYKLKNTPLADSIKQRLFNERFYYVRKHFDALEVEEIKATPQDDYIYSLCSKERLLDLIYNFTLFDNGSKKVARYQQFFAIKKAMKQIKKLNNGQRTGGVVWHTQGSGKSLTMVMLAQAIAMESSILNPKIILVTDRTDLDTQITGTFRKCGMDVDNAKTGSQLVELLHTESDAVVTTIINKFESAVKKIKKPLTSNNIFVLVDEGHRTQHGTFNIEMQKTLPNACFIAFTGTPLFKKDKSTLSKFGTLIDSYTVDQAVKDKAVVPLLYEGRHAIQDVNAAPLDNFFNMVSEPLNDYEKADLKKKFSRADQLNIADQKIYAIAWDITNHYVKNFQKTKFKGQIVCQSKAAAVKYKNYLDEIGKVTSALVISPPDEREGEDTAYGKTNDLVKTFWHKMMDEHGSPKKYQKNIVNRFKNDNKPELIIVVDKLLTGFDAPNNIVLYLTRKLLGHTLLQAIARVNRVSPDKDYGYIIDYYGVLEELDSALKTYSTFDDFDEDQLHGTLTNISEEIEQLPQIHSDLWQLFSSITNKKDAEGYQQLLRDEALRNKFYDQLAKYARILKLALSSIVFHKETEEKRIAKYKEDLSFFMKLRTAVASRYSDKIDYKKYEGQIQKLIDTHIPTSDVVTLTELVNIFDREAFDEEIEKATGQAAKADMIASRTAKHISEKMDEDPAFYKRFSQLIKETIEDYLQGRIDETVYLQRIKEAKDAVLSRTDSSIPASLEDKEVARAFFGIGIEEFQSRNDDKATVLIIAEELALKADDIILNLRRVDWSGKSGTDVQKKMIFLIGDFIIDHIRDKYDLKLSFQDIDKIAERIVEVAKIRYK</sequence>
<comment type="caution">
    <text evidence="12">The sequence shown here is derived from an EMBL/GenBank/DDBJ whole genome shotgun (WGS) entry which is preliminary data.</text>
</comment>
<protein>
    <recommendedName>
        <fullName evidence="10">Type I restriction enzyme endonuclease subunit</fullName>
        <shortName evidence="10">R protein</shortName>
        <ecNumber evidence="10">3.1.21.3</ecNumber>
    </recommendedName>
</protein>
<dbReference type="InterPro" id="IPR007409">
    <property type="entry name" value="Restrct_endonuc_type1_HsdR_N"/>
</dbReference>
<dbReference type="Proteomes" id="UP000256919">
    <property type="component" value="Unassembled WGS sequence"/>
</dbReference>
<dbReference type="Gene3D" id="3.90.1570.50">
    <property type="match status" value="1"/>
</dbReference>
<dbReference type="AlphaFoldDB" id="A0A3D9N735"/>
<dbReference type="Pfam" id="PF22679">
    <property type="entry name" value="T1R_D3-like"/>
    <property type="match status" value="1"/>
</dbReference>
<dbReference type="InterPro" id="IPR055180">
    <property type="entry name" value="HsdR_RecA-like_helicase_dom_2"/>
</dbReference>
<keyword evidence="9 10" id="KW-0238">DNA-binding</keyword>
<dbReference type="Pfam" id="PF04313">
    <property type="entry name" value="HSDR_N"/>
    <property type="match status" value="1"/>
</dbReference>
<dbReference type="GO" id="GO:0003677">
    <property type="term" value="F:DNA binding"/>
    <property type="evidence" value="ECO:0007669"/>
    <property type="project" value="UniProtKB-KW"/>
</dbReference>
<evidence type="ECO:0000256" key="9">
    <source>
        <dbReference type="ARBA" id="ARBA00023125"/>
    </source>
</evidence>
<dbReference type="CDD" id="cd18800">
    <property type="entry name" value="SF2_C_EcoR124I-like"/>
    <property type="match status" value="1"/>
</dbReference>
<evidence type="ECO:0000256" key="10">
    <source>
        <dbReference type="RuleBase" id="RU364115"/>
    </source>
</evidence>
<dbReference type="EC" id="3.1.21.3" evidence="10"/>
<dbReference type="GO" id="GO:0009035">
    <property type="term" value="F:type I site-specific deoxyribonuclease activity"/>
    <property type="evidence" value="ECO:0007669"/>
    <property type="project" value="UniProtKB-EC"/>
</dbReference>
<evidence type="ECO:0000256" key="7">
    <source>
        <dbReference type="ARBA" id="ARBA00022801"/>
    </source>
</evidence>
<comment type="catalytic activity">
    <reaction evidence="1 10">
        <text>Endonucleolytic cleavage of DNA to give random double-stranded fragments with terminal 5'-phosphates, ATP is simultaneously hydrolyzed.</text>
        <dbReference type="EC" id="3.1.21.3"/>
    </reaction>
</comment>
<evidence type="ECO:0000256" key="3">
    <source>
        <dbReference type="ARBA" id="ARBA00022722"/>
    </source>
</evidence>
<comment type="similarity">
    <text evidence="2 10">Belongs to the HsdR family.</text>
</comment>
<proteinExistence type="inferred from homology"/>
<dbReference type="Gene3D" id="3.40.50.300">
    <property type="entry name" value="P-loop containing nucleotide triphosphate hydrolases"/>
    <property type="match status" value="2"/>
</dbReference>
<evidence type="ECO:0000256" key="5">
    <source>
        <dbReference type="ARBA" id="ARBA00022747"/>
    </source>
</evidence>
<dbReference type="CDD" id="cd22332">
    <property type="entry name" value="HsdR_N"/>
    <property type="match status" value="1"/>
</dbReference>
<keyword evidence="6" id="KW-0255">Endonuclease</keyword>
<dbReference type="SUPFAM" id="SSF52540">
    <property type="entry name" value="P-loop containing nucleoside triphosphate hydrolases"/>
    <property type="match status" value="2"/>
</dbReference>
<dbReference type="InterPro" id="IPR040980">
    <property type="entry name" value="SWI2_SNF2"/>
</dbReference>
<evidence type="ECO:0000313" key="12">
    <source>
        <dbReference type="EMBL" id="REE27256.1"/>
    </source>
</evidence>
<dbReference type="InterPro" id="IPR004473">
    <property type="entry name" value="Restrct_endonuc_typeI_HsdR"/>
</dbReference>
<evidence type="ECO:0000256" key="6">
    <source>
        <dbReference type="ARBA" id="ARBA00022759"/>
    </source>
</evidence>
<name>A0A3D9N735_9FLAO</name>
<dbReference type="CDD" id="cd18030">
    <property type="entry name" value="DEXHc_RE_I_HsdR"/>
    <property type="match status" value="1"/>
</dbReference>
<evidence type="ECO:0000313" key="13">
    <source>
        <dbReference type="Proteomes" id="UP000256919"/>
    </source>
</evidence>
<dbReference type="InterPro" id="IPR027417">
    <property type="entry name" value="P-loop_NTPase"/>
</dbReference>
<dbReference type="InterPro" id="IPR014001">
    <property type="entry name" value="Helicase_ATP-bd"/>
</dbReference>
<reference evidence="12 13" key="1">
    <citation type="submission" date="2018-07" db="EMBL/GenBank/DDBJ databases">
        <title>Genomic Encyclopedia of Type Strains, Phase III (KMG-III): the genomes of soil and plant-associated and newly described type strains.</title>
        <authorList>
            <person name="Whitman W."/>
        </authorList>
    </citation>
    <scope>NUCLEOTIDE SEQUENCE [LARGE SCALE GENOMIC DNA]</scope>
    <source>
        <strain evidence="12 13">CECT 7948</strain>
    </source>
</reference>
<dbReference type="Pfam" id="PF18766">
    <property type="entry name" value="SWI2_SNF2"/>
    <property type="match status" value="1"/>
</dbReference>
<comment type="function">
    <text evidence="10">Subunit R is required for both nuclease and ATPase activities, but not for modification.</text>
</comment>
<gene>
    <name evidence="12" type="ORF">DFQ09_10184</name>
</gene>
<dbReference type="NCBIfam" id="TIGR00348">
    <property type="entry name" value="hsdR"/>
    <property type="match status" value="1"/>
</dbReference>
<feature type="domain" description="Helicase ATP-binding" evidence="11">
    <location>
        <begin position="343"/>
        <end position="505"/>
    </location>
</feature>
<organism evidence="12 13">
    <name type="scientific">Winogradskyella pacifica</name>
    <dbReference type="NCBI Taxonomy" id="664642"/>
    <lineage>
        <taxon>Bacteria</taxon>
        <taxon>Pseudomonadati</taxon>
        <taxon>Bacteroidota</taxon>
        <taxon>Flavobacteriia</taxon>
        <taxon>Flavobacteriales</taxon>
        <taxon>Flavobacteriaceae</taxon>
        <taxon>Winogradskyella</taxon>
    </lineage>
</organism>
<dbReference type="PANTHER" id="PTHR30195:SF15">
    <property type="entry name" value="TYPE I RESTRICTION ENZYME HINDI ENDONUCLEASE SUBUNIT"/>
    <property type="match status" value="1"/>
</dbReference>
<evidence type="ECO:0000256" key="8">
    <source>
        <dbReference type="ARBA" id="ARBA00022840"/>
    </source>
</evidence>
<keyword evidence="5 10" id="KW-0680">Restriction system</keyword>
<dbReference type="GO" id="GO:0005524">
    <property type="term" value="F:ATP binding"/>
    <property type="evidence" value="ECO:0007669"/>
    <property type="project" value="UniProtKB-KW"/>
</dbReference>
<dbReference type="PROSITE" id="PS51192">
    <property type="entry name" value="HELICASE_ATP_BIND_1"/>
    <property type="match status" value="1"/>
</dbReference>
<keyword evidence="13" id="KW-1185">Reference proteome</keyword>
<accession>A0A3D9N735</accession>
<evidence type="ECO:0000259" key="11">
    <source>
        <dbReference type="PROSITE" id="PS51192"/>
    </source>
</evidence>
<evidence type="ECO:0000256" key="4">
    <source>
        <dbReference type="ARBA" id="ARBA00022741"/>
    </source>
</evidence>
<dbReference type="EMBL" id="QREI01000001">
    <property type="protein sequence ID" value="REE27256.1"/>
    <property type="molecule type" value="Genomic_DNA"/>
</dbReference>
<keyword evidence="8 10" id="KW-0067">ATP-binding</keyword>
<evidence type="ECO:0000256" key="2">
    <source>
        <dbReference type="ARBA" id="ARBA00008598"/>
    </source>
</evidence>
<dbReference type="SMART" id="SM00487">
    <property type="entry name" value="DEXDc"/>
    <property type="match status" value="1"/>
</dbReference>
<dbReference type="InterPro" id="IPR051268">
    <property type="entry name" value="Type-I_R_enzyme_R_subunit"/>
</dbReference>
<dbReference type="PANTHER" id="PTHR30195">
    <property type="entry name" value="TYPE I SITE-SPECIFIC DEOXYRIBONUCLEASE PROTEIN SUBUNIT M AND R"/>
    <property type="match status" value="1"/>
</dbReference>
<keyword evidence="3" id="KW-0540">Nuclease</keyword>
<dbReference type="GO" id="GO:0009307">
    <property type="term" value="P:DNA restriction-modification system"/>
    <property type="evidence" value="ECO:0007669"/>
    <property type="project" value="UniProtKB-KW"/>
</dbReference>
<keyword evidence="7 10" id="KW-0378">Hydrolase</keyword>
<evidence type="ECO:0000256" key="1">
    <source>
        <dbReference type="ARBA" id="ARBA00000851"/>
    </source>
</evidence>
<comment type="subunit">
    <text evidence="10">The type I restriction/modification system is composed of three polypeptides R, M and S.</text>
</comment>